<dbReference type="NCBIfam" id="TIGR00680">
    <property type="entry name" value="kdpA"/>
    <property type="match status" value="1"/>
</dbReference>
<reference evidence="10 11" key="2">
    <citation type="submission" date="2018-03" db="EMBL/GenBank/DDBJ databases">
        <title>The ancient ancestry and fast evolution of plastids.</title>
        <authorList>
            <person name="Moore K.R."/>
            <person name="Magnabosco C."/>
            <person name="Momper L."/>
            <person name="Gold D.A."/>
            <person name="Bosak T."/>
            <person name="Fournier G.P."/>
        </authorList>
    </citation>
    <scope>NUCLEOTIDE SEQUENCE [LARGE SCALE GENOMIC DNA]</scope>
    <source>
        <strain evidence="10 11">CCALA 015</strain>
    </source>
</reference>
<evidence type="ECO:0000256" key="1">
    <source>
        <dbReference type="ARBA" id="ARBA00022448"/>
    </source>
</evidence>
<feature type="transmembrane region" description="Helical" evidence="9">
    <location>
        <begin position="475"/>
        <end position="500"/>
    </location>
</feature>
<comment type="subunit">
    <text evidence="9">The system is composed of three essential subunits: KdpA, KdpB and KdpC.</text>
</comment>
<keyword evidence="7 9" id="KW-0406">Ion transport</keyword>
<feature type="transmembrane region" description="Helical" evidence="9">
    <location>
        <begin position="281"/>
        <end position="300"/>
    </location>
</feature>
<dbReference type="RefSeq" id="WP_106220384.1">
    <property type="nucleotide sequence ID" value="NZ_PVWP01000003.1"/>
</dbReference>
<evidence type="ECO:0000256" key="3">
    <source>
        <dbReference type="ARBA" id="ARBA00022538"/>
    </source>
</evidence>
<keyword evidence="3 9" id="KW-0633">Potassium transport</keyword>
<keyword evidence="6 9" id="KW-1133">Transmembrane helix</keyword>
<dbReference type="HAMAP" id="MF_00275">
    <property type="entry name" value="KdpA"/>
    <property type="match status" value="1"/>
</dbReference>
<keyword evidence="2 9" id="KW-1003">Cell membrane</keyword>
<evidence type="ECO:0000256" key="2">
    <source>
        <dbReference type="ARBA" id="ARBA00022475"/>
    </source>
</evidence>
<evidence type="ECO:0000256" key="8">
    <source>
        <dbReference type="ARBA" id="ARBA00023136"/>
    </source>
</evidence>
<proteinExistence type="inferred from homology"/>
<feature type="transmembrane region" description="Helical" evidence="9">
    <location>
        <begin position="65"/>
        <end position="86"/>
    </location>
</feature>
<evidence type="ECO:0000256" key="7">
    <source>
        <dbReference type="ARBA" id="ARBA00023065"/>
    </source>
</evidence>
<dbReference type="Pfam" id="PF03814">
    <property type="entry name" value="KdpA"/>
    <property type="match status" value="1"/>
</dbReference>
<feature type="transmembrane region" description="Helical" evidence="9">
    <location>
        <begin position="134"/>
        <end position="155"/>
    </location>
</feature>
<keyword evidence="4 9" id="KW-0812">Transmembrane</keyword>
<feature type="transmembrane region" description="Helical" evidence="9">
    <location>
        <begin position="324"/>
        <end position="344"/>
    </location>
</feature>
<evidence type="ECO:0000313" key="11">
    <source>
        <dbReference type="Proteomes" id="UP000238218"/>
    </source>
</evidence>
<comment type="caution">
    <text evidence="10">The sequence shown here is derived from an EMBL/GenBank/DDBJ whole genome shotgun (WGS) entry which is preliminary data.</text>
</comment>
<gene>
    <name evidence="9 10" type="primary">kdpA</name>
    <name evidence="10" type="ORF">C7B81_06105</name>
</gene>
<evidence type="ECO:0000313" key="10">
    <source>
        <dbReference type="EMBL" id="PSB38270.1"/>
    </source>
</evidence>
<keyword evidence="1 9" id="KW-0813">Transport</keyword>
<protein>
    <recommendedName>
        <fullName evidence="9">Potassium-transporting ATPase potassium-binding subunit</fullName>
    </recommendedName>
    <alternativeName>
        <fullName evidence="9">ATP phosphohydrolase [potassium-transporting] A chain</fullName>
    </alternativeName>
    <alternativeName>
        <fullName evidence="9">Potassium-binding and translocating subunit A</fullName>
    </alternativeName>
    <alternativeName>
        <fullName evidence="9">Potassium-translocating ATPase A chain</fullName>
    </alternativeName>
</protein>
<feature type="transmembrane region" description="Helical" evidence="9">
    <location>
        <begin position="176"/>
        <end position="197"/>
    </location>
</feature>
<comment type="similarity">
    <text evidence="9">Belongs to the KdpA family.</text>
</comment>
<keyword evidence="11" id="KW-1185">Reference proteome</keyword>
<evidence type="ECO:0000256" key="4">
    <source>
        <dbReference type="ARBA" id="ARBA00022692"/>
    </source>
</evidence>
<comment type="function">
    <text evidence="9">Part of the high-affinity ATP-driven potassium transport (or Kdp) system, which catalyzes the hydrolysis of ATP coupled with the electrogenic transport of potassium into the cytoplasm. This subunit binds the extracellular potassium ions and delivers the ions to the membrane domain of KdpB through an intramembrane tunnel.</text>
</comment>
<evidence type="ECO:0000256" key="5">
    <source>
        <dbReference type="ARBA" id="ARBA00022958"/>
    </source>
</evidence>
<feature type="transmembrane region" description="Helical" evidence="9">
    <location>
        <begin position="415"/>
        <end position="435"/>
    </location>
</feature>
<accession>A0ABX5FAQ9</accession>
<keyword evidence="5 9" id="KW-0630">Potassium</keyword>
<name>A0ABX5FAQ9_9CHRO</name>
<dbReference type="Proteomes" id="UP000238218">
    <property type="component" value="Unassembled WGS sequence"/>
</dbReference>
<feature type="transmembrane region" description="Helical" evidence="9">
    <location>
        <begin position="351"/>
        <end position="369"/>
    </location>
</feature>
<organism evidence="10 11">
    <name type="scientific">Aphanothece cf. minutissima CCALA 015</name>
    <dbReference type="NCBI Taxonomy" id="2107695"/>
    <lineage>
        <taxon>Bacteria</taxon>
        <taxon>Bacillati</taxon>
        <taxon>Cyanobacteriota</taxon>
        <taxon>Cyanophyceae</taxon>
        <taxon>Oscillatoriophycideae</taxon>
        <taxon>Chroococcales</taxon>
        <taxon>Aphanothecaceae</taxon>
        <taxon>Aphanothece</taxon>
    </lineage>
</organism>
<comment type="subcellular location">
    <subcellularLocation>
        <location evidence="9">Cell membrane</location>
        <topology evidence="9">Multi-pass membrane protein</topology>
    </subcellularLocation>
</comment>
<feature type="transmembrane region" description="Helical" evidence="9">
    <location>
        <begin position="249"/>
        <end position="269"/>
    </location>
</feature>
<reference evidence="10 11" key="1">
    <citation type="submission" date="2018-02" db="EMBL/GenBank/DDBJ databases">
        <authorList>
            <person name="Moore K."/>
            <person name="Momper L."/>
        </authorList>
    </citation>
    <scope>NUCLEOTIDE SEQUENCE [LARGE SCALE GENOMIC DNA]</scope>
    <source>
        <strain evidence="10 11">CCALA 015</strain>
    </source>
</reference>
<evidence type="ECO:0000256" key="9">
    <source>
        <dbReference type="HAMAP-Rule" id="MF_00275"/>
    </source>
</evidence>
<dbReference type="InterPro" id="IPR004623">
    <property type="entry name" value="KdpA"/>
</dbReference>
<dbReference type="PIRSF" id="PIRSF001294">
    <property type="entry name" value="K_ATPaseA"/>
    <property type="match status" value="1"/>
</dbReference>
<dbReference type="PANTHER" id="PTHR30607">
    <property type="entry name" value="POTASSIUM-TRANSPORTING ATPASE A CHAIN"/>
    <property type="match status" value="1"/>
</dbReference>
<sequence length="556" mass="58680">MLPWFLAAITLAVAVLTAFPLGRHLWQVFDDRPQPGWDPWLLPLETALLRWIGDRGQPAATAWAYLQPFLVANACFGGLAFLLLAFQPAWLNPLGWPGLRWDLALHTTLSFLTNTDQQHYVPEQTLGTFAQLGVIQFLMFVSAASGLAVGFAVIRGLCGLPLGNFHRQLLRALTRVLIPGSLLLAVPLLFCGVPMTLADPLRITTLEGGSQLLIRGPVALFEAIKQLGENGGGFYGANSAHPFENPDGFTNLVSTWAMVAIPAASIDAFGRFLGNRRQSTLLLLLVTALIATGSALAMAAEQGGNPALAAWISGPNLEGKELRFGAGLTAFWAVLTTGSMTGAVNGAMDSLLPLSNLVALFNLFLQVLFGGQGTGIAYLLVFMVLAVFLTGLMVGRTPEFLGRKVEKAEVVWSSLILLIHPVFVLLPAAFTMAGATDLTGISNPGPHGISQVVYEYASAAANNGSGLEGLGDGSLWWNLSTSLSLLGGRYLPIAALVLLADGYARKPALPPGPGTLATDTSLFTVVLAVVLVILGALTFFPVLALGPIADGLLLVA</sequence>
<feature type="transmembrane region" description="Helical" evidence="9">
    <location>
        <begin position="375"/>
        <end position="394"/>
    </location>
</feature>
<dbReference type="PANTHER" id="PTHR30607:SF2">
    <property type="entry name" value="POTASSIUM-TRANSPORTING ATPASE POTASSIUM-BINDING SUBUNIT"/>
    <property type="match status" value="1"/>
</dbReference>
<evidence type="ECO:0000256" key="6">
    <source>
        <dbReference type="ARBA" id="ARBA00022989"/>
    </source>
</evidence>
<feature type="transmembrane region" description="Helical" evidence="9">
    <location>
        <begin position="521"/>
        <end position="544"/>
    </location>
</feature>
<dbReference type="EMBL" id="PVWP01000003">
    <property type="protein sequence ID" value="PSB38270.1"/>
    <property type="molecule type" value="Genomic_DNA"/>
</dbReference>
<keyword evidence="8 9" id="KW-0472">Membrane</keyword>